<dbReference type="NCBIfam" id="TIGR04412">
    <property type="entry name" value="T2SS_GspM_XcpZ"/>
    <property type="match status" value="1"/>
</dbReference>
<evidence type="ECO:0000313" key="3">
    <source>
        <dbReference type="Proteomes" id="UP000294335"/>
    </source>
</evidence>
<evidence type="ECO:0000256" key="1">
    <source>
        <dbReference type="SAM" id="Phobius"/>
    </source>
</evidence>
<evidence type="ECO:0000313" key="2">
    <source>
        <dbReference type="EMBL" id="SPO59669.1"/>
    </source>
</evidence>
<keyword evidence="1" id="KW-0812">Transmembrane</keyword>
<sequence length="155" mass="17375">MERHGESGWGLRPGAGRPGGFRLGSNLMNRAWLQRHRLRLAWALIALLLAFLALRAGLAQWRELNQWRGLAEQAASLQGGPALNLERLRQSAQARQIELAEVDAQGKAWQLRGQVADERVLQGWLQSLRAEGAQILQWGLEQDGKGLRFNLVMQP</sequence>
<name>A0AAQ1P5M0_9PSED</name>
<dbReference type="InterPro" id="IPR030927">
    <property type="entry name" value="T2SS_GspM_XcpZ"/>
</dbReference>
<dbReference type="EMBL" id="OPYN01000065">
    <property type="protein sequence ID" value="SPO59669.1"/>
    <property type="molecule type" value="Genomic_DNA"/>
</dbReference>
<gene>
    <name evidence="2" type="ORF">JV551A3_V1_650002</name>
</gene>
<feature type="transmembrane region" description="Helical" evidence="1">
    <location>
        <begin position="40"/>
        <end position="58"/>
    </location>
</feature>
<keyword evidence="1" id="KW-0472">Membrane</keyword>
<protein>
    <submittedName>
        <fullName evidence="2">Type II secretion pathway protein XcpZ</fullName>
    </submittedName>
</protein>
<dbReference type="AlphaFoldDB" id="A0AAQ1P5M0"/>
<accession>A0AAQ1P5M0</accession>
<reference evidence="2 3" key="1">
    <citation type="submission" date="2018-02" db="EMBL/GenBank/DDBJ databases">
        <authorList>
            <person name="Dubost A."/>
        </authorList>
    </citation>
    <scope>NUCLEOTIDE SEQUENCE [LARGE SCALE GENOMIC DNA]</scope>
    <source>
        <strain evidence="3">JV551A3</strain>
    </source>
</reference>
<organism evidence="2 3">
    <name type="scientific">Pseudomonas inefficax</name>
    <dbReference type="NCBI Taxonomy" id="2078786"/>
    <lineage>
        <taxon>Bacteria</taxon>
        <taxon>Pseudomonadati</taxon>
        <taxon>Pseudomonadota</taxon>
        <taxon>Gammaproteobacteria</taxon>
        <taxon>Pseudomonadales</taxon>
        <taxon>Pseudomonadaceae</taxon>
        <taxon>Pseudomonas</taxon>
    </lineage>
</organism>
<proteinExistence type="predicted"/>
<keyword evidence="3" id="KW-1185">Reference proteome</keyword>
<dbReference type="Proteomes" id="UP000294335">
    <property type="component" value="Unassembled WGS sequence"/>
</dbReference>
<comment type="caution">
    <text evidence="2">The sequence shown here is derived from an EMBL/GenBank/DDBJ whole genome shotgun (WGS) entry which is preliminary data.</text>
</comment>
<keyword evidence="1" id="KW-1133">Transmembrane helix</keyword>